<proteinExistence type="predicted"/>
<accession>A0AAJ6QGM6</accession>
<dbReference type="RefSeq" id="XP_001396520.3">
    <property type="nucleotide sequence ID" value="XM_001396483.3"/>
</dbReference>
<sequence length="208" mass="24195">MGRTYRTHHPKFAPGRTVNLRSFRRSLPFQRDDEGNITGYDQLLNDSRKNVEHYDSSGALYANATEALQGDRFYVEQGDNGFRFKETETGKYLALKGHWIGLDDEGTDLWFEEWPKEEGRYIITPRGDNIYPDDGPGYHLWFEGAPDAVFRNGDDDLNVKGEGQHAIFWIDTLISYVIYMKSYEFDKETTRSINTILHIRSIIISRRL</sequence>
<dbReference type="KEGG" id="ang:An13g03900"/>
<evidence type="ECO:0000313" key="1">
    <source>
        <dbReference type="RefSeq" id="XP_001396520.3"/>
    </source>
</evidence>
<dbReference type="AlphaFoldDB" id="A0AAJ6QGM6"/>
<dbReference type="VEuPathDB" id="FungiDB:An13g03900"/>
<reference evidence="1" key="2">
    <citation type="submission" date="2025-08" db="UniProtKB">
        <authorList>
            <consortium name="RefSeq"/>
        </authorList>
    </citation>
    <scope>IDENTIFICATION</scope>
</reference>
<organism evidence="1">
    <name type="scientific">Aspergillus niger</name>
    <dbReference type="NCBI Taxonomy" id="5061"/>
    <lineage>
        <taxon>Eukaryota</taxon>
        <taxon>Fungi</taxon>
        <taxon>Dikarya</taxon>
        <taxon>Ascomycota</taxon>
        <taxon>Pezizomycotina</taxon>
        <taxon>Eurotiomycetes</taxon>
        <taxon>Eurotiomycetidae</taxon>
        <taxon>Eurotiales</taxon>
        <taxon>Aspergillaceae</taxon>
        <taxon>Aspergillus</taxon>
        <taxon>Aspergillus subgen. Circumdati</taxon>
    </lineage>
</organism>
<protein>
    <submittedName>
        <fullName evidence="1">Uncharacterized protein</fullName>
    </submittedName>
</protein>
<name>A0AAJ6QGM6_ASPNG</name>
<gene>
    <name evidence="1" type="ORF">An13g03900</name>
</gene>
<reference evidence="1" key="1">
    <citation type="submission" date="2025-02" db="EMBL/GenBank/DDBJ databases">
        <authorList>
            <consortium name="NCBI Genome Project"/>
        </authorList>
    </citation>
    <scope>NUCLEOTIDE SEQUENCE</scope>
</reference>
<dbReference type="GeneID" id="4986836"/>